<dbReference type="PANTHER" id="PTHR35897:SF1">
    <property type="entry name" value="METHYLTRANSFERASE AUSD"/>
    <property type="match status" value="1"/>
</dbReference>
<dbReference type="PANTHER" id="PTHR35897">
    <property type="entry name" value="METHYLTRANSFERASE AUSD"/>
    <property type="match status" value="1"/>
</dbReference>
<keyword evidence="6" id="KW-0489">Methyltransferase</keyword>
<comment type="pathway">
    <text evidence="1">Secondary metabolite biosynthesis.</text>
</comment>
<dbReference type="Gene3D" id="3.40.50.150">
    <property type="entry name" value="Vaccinia Virus protein VP39"/>
    <property type="match status" value="1"/>
</dbReference>
<evidence type="ECO:0000256" key="3">
    <source>
        <dbReference type="ARBA" id="ARBA00022691"/>
    </source>
</evidence>
<reference evidence="6" key="1">
    <citation type="journal article" date="2022" name="bioRxiv">
        <title>Genomics of Preaxostyla Flagellates Illuminates Evolutionary Transitions and the Path Towards Mitochondrial Loss.</title>
        <authorList>
            <person name="Novak L.V.F."/>
            <person name="Treitli S.C."/>
            <person name="Pyrih J."/>
            <person name="Halakuc P."/>
            <person name="Pipaliya S.V."/>
            <person name="Vacek V."/>
            <person name="Brzon O."/>
            <person name="Soukal P."/>
            <person name="Eme L."/>
            <person name="Dacks J.B."/>
            <person name="Karnkowska A."/>
            <person name="Elias M."/>
            <person name="Hampl V."/>
        </authorList>
    </citation>
    <scope>NUCLEOTIDE SEQUENCE</scope>
    <source>
        <strain evidence="6">RCP-MX</strain>
    </source>
</reference>
<evidence type="ECO:0000313" key="7">
    <source>
        <dbReference type="Proteomes" id="UP001141327"/>
    </source>
</evidence>
<dbReference type="Proteomes" id="UP001141327">
    <property type="component" value="Unassembled WGS sequence"/>
</dbReference>
<gene>
    <name evidence="6" type="ORF">PAPYR_6215</name>
</gene>
<dbReference type="Pfam" id="PF13649">
    <property type="entry name" value="Methyltransf_25"/>
    <property type="match status" value="1"/>
</dbReference>
<evidence type="ECO:0000256" key="2">
    <source>
        <dbReference type="ARBA" id="ARBA00022679"/>
    </source>
</evidence>
<dbReference type="InterPro" id="IPR041698">
    <property type="entry name" value="Methyltransf_25"/>
</dbReference>
<accession>A0ABQ8UK66</accession>
<evidence type="ECO:0000313" key="6">
    <source>
        <dbReference type="EMBL" id="KAJ4458102.1"/>
    </source>
</evidence>
<dbReference type="InterPro" id="IPR029063">
    <property type="entry name" value="SAM-dependent_MTases_sf"/>
</dbReference>
<organism evidence="6 7">
    <name type="scientific">Paratrimastix pyriformis</name>
    <dbReference type="NCBI Taxonomy" id="342808"/>
    <lineage>
        <taxon>Eukaryota</taxon>
        <taxon>Metamonada</taxon>
        <taxon>Preaxostyla</taxon>
        <taxon>Paratrimastigidae</taxon>
        <taxon>Paratrimastix</taxon>
    </lineage>
</organism>
<evidence type="ECO:0000256" key="1">
    <source>
        <dbReference type="ARBA" id="ARBA00005179"/>
    </source>
</evidence>
<keyword evidence="7" id="KW-1185">Reference proteome</keyword>
<comment type="similarity">
    <text evidence="4">Belongs to the class I-like SAM-binding methyltransferase superfamily.</text>
</comment>
<dbReference type="CDD" id="cd02440">
    <property type="entry name" value="AdoMet_MTases"/>
    <property type="match status" value="1"/>
</dbReference>
<protein>
    <submittedName>
        <fullName evidence="6">S-adenosyl-L-methionine-dependent methyltransferase</fullName>
    </submittedName>
</protein>
<evidence type="ECO:0000256" key="4">
    <source>
        <dbReference type="ARBA" id="ARBA00038314"/>
    </source>
</evidence>
<sequence length="284" mass="31233">MDSLAQISLRPLFPASVSDSEIAQKVETIRSKALAVHNYPCIANYRFVYSRAKRNQWYPQVLDGIANKVILDAGCCMGVEARHMMRDGAKLVMGFDLAETFIDLGFELFGDRAQSENKFFTADFFTDDFEDRVRARLNAVDPSSGGYFDVIFLGSVLHLMNQAQVATILTRVSRLVRPGTGQIIGHTLGLPVPGPLVTPEARVRSEALAQRAGDRYLHSPASLEALLRSLPCSEAHADFSAPLDMAMTAGARPDQMSPEQILVEGFIKTRGSRMMGFYAVRAAV</sequence>
<feature type="domain" description="Methyltransferase" evidence="5">
    <location>
        <begin position="70"/>
        <end position="179"/>
    </location>
</feature>
<comment type="caution">
    <text evidence="6">The sequence shown here is derived from an EMBL/GenBank/DDBJ whole genome shotgun (WGS) entry which is preliminary data.</text>
</comment>
<dbReference type="GO" id="GO:0032259">
    <property type="term" value="P:methylation"/>
    <property type="evidence" value="ECO:0007669"/>
    <property type="project" value="UniProtKB-KW"/>
</dbReference>
<proteinExistence type="inferred from homology"/>
<keyword evidence="3" id="KW-0949">S-adenosyl-L-methionine</keyword>
<keyword evidence="2" id="KW-0808">Transferase</keyword>
<dbReference type="SUPFAM" id="SSF53335">
    <property type="entry name" value="S-adenosyl-L-methionine-dependent methyltransferases"/>
    <property type="match status" value="1"/>
</dbReference>
<dbReference type="InterPro" id="IPR051654">
    <property type="entry name" value="Meroterpenoid_MTases"/>
</dbReference>
<evidence type="ECO:0000259" key="5">
    <source>
        <dbReference type="Pfam" id="PF13649"/>
    </source>
</evidence>
<name>A0ABQ8UK66_9EUKA</name>
<dbReference type="GO" id="GO:0008168">
    <property type="term" value="F:methyltransferase activity"/>
    <property type="evidence" value="ECO:0007669"/>
    <property type="project" value="UniProtKB-KW"/>
</dbReference>
<dbReference type="EMBL" id="JAPMOS010000034">
    <property type="protein sequence ID" value="KAJ4458102.1"/>
    <property type="molecule type" value="Genomic_DNA"/>
</dbReference>